<dbReference type="Pfam" id="PF01270">
    <property type="entry name" value="Glyco_hydro_8"/>
    <property type="match status" value="1"/>
</dbReference>
<evidence type="ECO:0000313" key="5">
    <source>
        <dbReference type="Proteomes" id="UP000613177"/>
    </source>
</evidence>
<evidence type="ECO:0008006" key="6">
    <source>
        <dbReference type="Google" id="ProtNLM"/>
    </source>
</evidence>
<dbReference type="GO" id="GO:0005975">
    <property type="term" value="P:carbohydrate metabolic process"/>
    <property type="evidence" value="ECO:0007669"/>
    <property type="project" value="InterPro"/>
</dbReference>
<evidence type="ECO:0000313" key="4">
    <source>
        <dbReference type="EMBL" id="KAG2230078.1"/>
    </source>
</evidence>
<dbReference type="InterPro" id="IPR002037">
    <property type="entry name" value="Glyco_hydro_8"/>
</dbReference>
<proteinExistence type="inferred from homology"/>
<dbReference type="AlphaFoldDB" id="A0A8H7VVD5"/>
<keyword evidence="5" id="KW-1185">Reference proteome</keyword>
<dbReference type="EMBL" id="JAEPRE010000224">
    <property type="protein sequence ID" value="KAG2230078.1"/>
    <property type="molecule type" value="Genomic_DNA"/>
</dbReference>
<dbReference type="InterPro" id="IPR008928">
    <property type="entry name" value="6-hairpin_glycosidase_sf"/>
</dbReference>
<keyword evidence="2" id="KW-0378">Hydrolase</keyword>
<keyword evidence="3" id="KW-0326">Glycosidase</keyword>
<dbReference type="PRINTS" id="PR00735">
    <property type="entry name" value="GLHYDRLASE8"/>
</dbReference>
<reference evidence="4" key="1">
    <citation type="submission" date="2021-01" db="EMBL/GenBank/DDBJ databases">
        <title>Metabolic potential, ecology and presence of endohyphal bacteria is reflected in genomic diversity of Mucoromycotina.</title>
        <authorList>
            <person name="Muszewska A."/>
            <person name="Okrasinska A."/>
            <person name="Steczkiewicz K."/>
            <person name="Drgas O."/>
            <person name="Orlowska M."/>
            <person name="Perlinska-Lenart U."/>
            <person name="Aleksandrzak-Piekarczyk T."/>
            <person name="Szatraj K."/>
            <person name="Zielenkiewicz U."/>
            <person name="Pilsyk S."/>
            <person name="Malc E."/>
            <person name="Mieczkowski P."/>
            <person name="Kruszewska J.S."/>
            <person name="Biernat P."/>
            <person name="Pawlowska J."/>
        </authorList>
    </citation>
    <scope>NUCLEOTIDE SEQUENCE</scope>
    <source>
        <strain evidence="4">WA0000018081</strain>
    </source>
</reference>
<protein>
    <recommendedName>
        <fullName evidence="6">Cellulase</fullName>
    </recommendedName>
</protein>
<sequence length="510" mass="57256">MSDIEQSYVTWRGKYLRSYEDGLYIYYKEQSEGLKEMTCSEAHGYGMLISVSKRNQQDFDGLYKYYARFRNNKGLMQWQQKTDKHGKFIPGDEGGENCATDGDVDICTALFIAAKTWGRGGAQGEIDYRQAAVELAGCIYQHCINHKTHMPLIGDWADPGDDAYLLTRPSDFILSGYLIFYYEDTQRKDEWGKVIQAIVNTVSGQLSLNPQTGLIADFLKLDTNSGLYYPATCQVLESDHDPHYNWNSCRVPWRIGHYYMLTRDERVRPLLETQAQFFAGQLARGGGNGDCGIKAGYRLDGTCYVDYTDMAFVAPVCFLFWVLGWNVQLAQIQQEMKQMDATYFGEIRYLLASIVTASTLVQAQNVINIDVPQPNSQIISKDTLNITYTVIGSQAANPPFSAQTTYPNSLSIDFVWSEHANANNVLSFSVSTGLLTDSYPGGLQNIQRKDSWKIPNCHFFSRYPPTSYDFSLVFTPNYPATIGTANVGTAQSAIIVPLAVTVDNSTFPKC</sequence>
<dbReference type="Gene3D" id="1.50.10.10">
    <property type="match status" value="1"/>
</dbReference>
<dbReference type="GO" id="GO:0004553">
    <property type="term" value="F:hydrolase activity, hydrolyzing O-glycosyl compounds"/>
    <property type="evidence" value="ECO:0007669"/>
    <property type="project" value="InterPro"/>
</dbReference>
<dbReference type="Proteomes" id="UP000613177">
    <property type="component" value="Unassembled WGS sequence"/>
</dbReference>
<evidence type="ECO:0000256" key="1">
    <source>
        <dbReference type="ARBA" id="ARBA00009209"/>
    </source>
</evidence>
<comment type="caution">
    <text evidence="4">The sequence shown here is derived from an EMBL/GenBank/DDBJ whole genome shotgun (WGS) entry which is preliminary data.</text>
</comment>
<dbReference type="SUPFAM" id="SSF48208">
    <property type="entry name" value="Six-hairpin glycosidases"/>
    <property type="match status" value="1"/>
</dbReference>
<evidence type="ECO:0000256" key="2">
    <source>
        <dbReference type="ARBA" id="ARBA00022801"/>
    </source>
</evidence>
<name>A0A8H7VVD5_9FUNG</name>
<dbReference type="InterPro" id="IPR012341">
    <property type="entry name" value="6hp_glycosidase-like_sf"/>
</dbReference>
<accession>A0A8H7VVD5</accession>
<organism evidence="4 5">
    <name type="scientific">Thamnidium elegans</name>
    <dbReference type="NCBI Taxonomy" id="101142"/>
    <lineage>
        <taxon>Eukaryota</taxon>
        <taxon>Fungi</taxon>
        <taxon>Fungi incertae sedis</taxon>
        <taxon>Mucoromycota</taxon>
        <taxon>Mucoromycotina</taxon>
        <taxon>Mucoromycetes</taxon>
        <taxon>Mucorales</taxon>
        <taxon>Mucorineae</taxon>
        <taxon>Mucoraceae</taxon>
        <taxon>Thamnidium</taxon>
    </lineage>
</organism>
<evidence type="ECO:0000256" key="3">
    <source>
        <dbReference type="ARBA" id="ARBA00023295"/>
    </source>
</evidence>
<comment type="similarity">
    <text evidence="1">Belongs to the glycosyl hydrolase 8 (cellulase D) family.</text>
</comment>
<gene>
    <name evidence="4" type="ORF">INT48_005080</name>
</gene>